<reference evidence="3" key="1">
    <citation type="submission" date="2016-07" db="EMBL/GenBank/DDBJ databases">
        <authorList>
            <person name="Florea S."/>
            <person name="Webb J.S."/>
            <person name="Jaromczyk J."/>
            <person name="Schardl C.L."/>
        </authorList>
    </citation>
    <scope>NUCLEOTIDE SEQUENCE [LARGE SCALE GENOMIC DNA]</scope>
    <source>
        <strain evidence="3">CY1</strain>
    </source>
</reference>
<name>A0A1V4HI03_9BACL</name>
<protein>
    <recommendedName>
        <fullName evidence="1">Transposase-like Mu C-terminal domain-containing protein</fullName>
    </recommendedName>
</protein>
<evidence type="ECO:0000313" key="2">
    <source>
        <dbReference type="EMBL" id="OPH56192.1"/>
    </source>
</evidence>
<dbReference type="Proteomes" id="UP000190626">
    <property type="component" value="Unassembled WGS sequence"/>
</dbReference>
<dbReference type="EMBL" id="MBTG01000017">
    <property type="protein sequence ID" value="OPH56192.1"/>
    <property type="molecule type" value="Genomic_DNA"/>
</dbReference>
<organism evidence="2 3">
    <name type="scientific">Paenibacillus ferrarius</name>
    <dbReference type="NCBI Taxonomy" id="1469647"/>
    <lineage>
        <taxon>Bacteria</taxon>
        <taxon>Bacillati</taxon>
        <taxon>Bacillota</taxon>
        <taxon>Bacilli</taxon>
        <taxon>Bacillales</taxon>
        <taxon>Paenibacillaceae</taxon>
        <taxon>Paenibacillus</taxon>
    </lineage>
</organism>
<comment type="caution">
    <text evidence="2">The sequence shown here is derived from an EMBL/GenBank/DDBJ whole genome shotgun (WGS) entry which is preliminary data.</text>
</comment>
<keyword evidence="3" id="KW-1185">Reference proteome</keyword>
<dbReference type="AlphaFoldDB" id="A0A1V4HI03"/>
<feature type="domain" description="Transposase-like Mu C-terminal" evidence="1">
    <location>
        <begin position="5"/>
        <end position="66"/>
    </location>
</feature>
<dbReference type="InterPro" id="IPR015378">
    <property type="entry name" value="Transposase-like_Mu_C"/>
</dbReference>
<dbReference type="OrthoDB" id="2664949at2"/>
<gene>
    <name evidence="2" type="ORF">BC351_28915</name>
</gene>
<evidence type="ECO:0000259" key="1">
    <source>
        <dbReference type="Pfam" id="PF09299"/>
    </source>
</evidence>
<dbReference type="RefSeq" id="WP_079414422.1">
    <property type="nucleotide sequence ID" value="NZ_MBTG01000017.1"/>
</dbReference>
<evidence type="ECO:0000313" key="3">
    <source>
        <dbReference type="Proteomes" id="UP000190626"/>
    </source>
</evidence>
<sequence length="103" mass="12464">MKYIELAKVTEKGILLKSNYYSCPEAISRKWFEIARKRGEWKIVTVYDPNDLTCIHIYDDQDWLICNMIYFNEISSVKLRRYFNSIQKLKEQRNVVRKLNEHA</sequence>
<dbReference type="Pfam" id="PF09299">
    <property type="entry name" value="Mu-transpos_C"/>
    <property type="match status" value="1"/>
</dbReference>
<accession>A0A1V4HI03</accession>
<proteinExistence type="predicted"/>